<evidence type="ECO:0000256" key="1">
    <source>
        <dbReference type="SAM" id="Phobius"/>
    </source>
</evidence>
<evidence type="ECO:0008006" key="4">
    <source>
        <dbReference type="Google" id="ProtNLM"/>
    </source>
</evidence>
<organism evidence="2 3">
    <name type="scientific">Gordonia hydrophobica</name>
    <dbReference type="NCBI Taxonomy" id="40516"/>
    <lineage>
        <taxon>Bacteria</taxon>
        <taxon>Bacillati</taxon>
        <taxon>Actinomycetota</taxon>
        <taxon>Actinomycetes</taxon>
        <taxon>Mycobacteriales</taxon>
        <taxon>Gordoniaceae</taxon>
        <taxon>Gordonia</taxon>
    </lineage>
</organism>
<dbReference type="Proteomes" id="UP001479933">
    <property type="component" value="Chromosome"/>
</dbReference>
<evidence type="ECO:0000313" key="2">
    <source>
        <dbReference type="EMBL" id="WYY08240.1"/>
    </source>
</evidence>
<proteinExistence type="predicted"/>
<dbReference type="EMBL" id="CP136137">
    <property type="protein sequence ID" value="WYY08240.1"/>
    <property type="molecule type" value="Genomic_DNA"/>
</dbReference>
<feature type="transmembrane region" description="Helical" evidence="1">
    <location>
        <begin position="54"/>
        <end position="74"/>
    </location>
</feature>
<gene>
    <name evidence="2" type="ORF">RVF87_03945</name>
</gene>
<name>A0ABZ2U3F5_9ACTN</name>
<protein>
    <recommendedName>
        <fullName evidence="4">SHOCT domain-containing protein</fullName>
    </recommendedName>
</protein>
<keyword evidence="1" id="KW-0472">Membrane</keyword>
<sequence>MTGYQPSQEAWRQLDVRGGPRSALRLVGPGEDPRVVSTDPDHFFRRPHDTVMRAALVALIVGTAVLGYATVAWFPPPGAPTALPVAYAVTAGVLIAPVWVWWFWQRRRDAAVTAARAVCASADPGVEVQRSRSAYVRFAEHPRGLHRLEVDVVADLGSSEAVFAGARYDRSHRSEMLFGFRDPIWVWRSGDWMFGQVAPHGVDPTYDPVADEPRIPTFEELHGGRSPASIRAELMDLAARFRAGTVTRAEYDAAVRKFTSP</sequence>
<evidence type="ECO:0000313" key="3">
    <source>
        <dbReference type="Proteomes" id="UP001479933"/>
    </source>
</evidence>
<keyword evidence="3" id="KW-1185">Reference proteome</keyword>
<keyword evidence="1" id="KW-1133">Transmembrane helix</keyword>
<feature type="transmembrane region" description="Helical" evidence="1">
    <location>
        <begin position="86"/>
        <end position="104"/>
    </location>
</feature>
<keyword evidence="1" id="KW-0812">Transmembrane</keyword>
<accession>A0ABZ2U3F5</accession>
<dbReference type="RefSeq" id="WP_066166687.1">
    <property type="nucleotide sequence ID" value="NZ_CP136137.1"/>
</dbReference>
<reference evidence="2 3" key="1">
    <citation type="journal article" date="2023" name="Virus Evol.">
        <title>Computational host range prediction-The good, the bad, and the ugly.</title>
        <authorList>
            <person name="Howell A.A."/>
            <person name="Versoza C.J."/>
            <person name="Pfeifer S.P."/>
        </authorList>
    </citation>
    <scope>NUCLEOTIDE SEQUENCE [LARGE SCALE GENOMIC DNA]</scope>
    <source>
        <strain evidence="2 3">1610/1b</strain>
    </source>
</reference>